<dbReference type="GO" id="GO:0010506">
    <property type="term" value="P:regulation of autophagy"/>
    <property type="evidence" value="ECO:0007669"/>
    <property type="project" value="InterPro"/>
</dbReference>
<dbReference type="SMART" id="SM00220">
    <property type="entry name" value="S_TKc"/>
    <property type="match status" value="1"/>
</dbReference>
<keyword evidence="1" id="KW-0547">Nucleotide-binding</keyword>
<dbReference type="InterPro" id="IPR017441">
    <property type="entry name" value="Protein_kinase_ATP_BS"/>
</dbReference>
<evidence type="ECO:0000313" key="4">
    <source>
        <dbReference type="EMBL" id="CAK93245.1"/>
    </source>
</evidence>
<dbReference type="EMBL" id="CT868671">
    <property type="protein sequence ID" value="CAK93245.1"/>
    <property type="molecule type" value="Genomic_DNA"/>
</dbReference>
<reference evidence="4 5" key="1">
    <citation type="journal article" date="2006" name="Nature">
        <title>Global trends of whole-genome duplications revealed by the ciliate Paramecium tetraurelia.</title>
        <authorList>
            <consortium name="Genoscope"/>
            <person name="Aury J.-M."/>
            <person name="Jaillon O."/>
            <person name="Duret L."/>
            <person name="Noel B."/>
            <person name="Jubin C."/>
            <person name="Porcel B.M."/>
            <person name="Segurens B."/>
            <person name="Daubin V."/>
            <person name="Anthouard V."/>
            <person name="Aiach N."/>
            <person name="Arnaiz O."/>
            <person name="Billaut A."/>
            <person name="Beisson J."/>
            <person name="Blanc I."/>
            <person name="Bouhouche K."/>
            <person name="Camara F."/>
            <person name="Duharcourt S."/>
            <person name="Guigo R."/>
            <person name="Gogendeau D."/>
            <person name="Katinka M."/>
            <person name="Keller A.-M."/>
            <person name="Kissmehl R."/>
            <person name="Klotz C."/>
            <person name="Koll F."/>
            <person name="Le Moue A."/>
            <person name="Lepere C."/>
            <person name="Malinsky S."/>
            <person name="Nowacki M."/>
            <person name="Nowak J.K."/>
            <person name="Plattner H."/>
            <person name="Poulain J."/>
            <person name="Ruiz F."/>
            <person name="Serrano V."/>
            <person name="Zagulski M."/>
            <person name="Dessen P."/>
            <person name="Betermier M."/>
            <person name="Weissenbach J."/>
            <person name="Scarpelli C."/>
            <person name="Schachter V."/>
            <person name="Sperling L."/>
            <person name="Meyer E."/>
            <person name="Cohen J."/>
            <person name="Wincker P."/>
        </authorList>
    </citation>
    <scope>NUCLEOTIDE SEQUENCE [LARGE SCALE GENOMIC DNA]</scope>
    <source>
        <strain evidence="4 5">Stock d4-2</strain>
    </source>
</reference>
<dbReference type="PROSITE" id="PS50011">
    <property type="entry name" value="PROTEIN_KINASE_DOM"/>
    <property type="match status" value="1"/>
</dbReference>
<dbReference type="STRING" id="5888.A0ED78"/>
<dbReference type="InterPro" id="IPR011009">
    <property type="entry name" value="Kinase-like_dom_sf"/>
</dbReference>
<dbReference type="GeneID" id="5046427"/>
<dbReference type="GO" id="GO:0005524">
    <property type="term" value="F:ATP binding"/>
    <property type="evidence" value="ECO:0007669"/>
    <property type="project" value="UniProtKB-UniRule"/>
</dbReference>
<proteinExistence type="predicted"/>
<dbReference type="Pfam" id="PF00069">
    <property type="entry name" value="Pkinase"/>
    <property type="match status" value="1"/>
</dbReference>
<dbReference type="GO" id="GO:0004674">
    <property type="term" value="F:protein serine/threonine kinase activity"/>
    <property type="evidence" value="ECO:0000318"/>
    <property type="project" value="GO_Central"/>
</dbReference>
<feature type="compositionally biased region" description="Polar residues" evidence="2">
    <location>
        <begin position="98"/>
        <end position="129"/>
    </location>
</feature>
<dbReference type="GO" id="GO:0005737">
    <property type="term" value="C:cytoplasm"/>
    <property type="evidence" value="ECO:0000318"/>
    <property type="project" value="GO_Central"/>
</dbReference>
<evidence type="ECO:0000256" key="2">
    <source>
        <dbReference type="SAM" id="MobiDB-lite"/>
    </source>
</evidence>
<gene>
    <name evidence="4" type="ORF">GSPATT00004114001</name>
</gene>
<evidence type="ECO:0000259" key="3">
    <source>
        <dbReference type="PROSITE" id="PS50011"/>
    </source>
</evidence>
<feature type="binding site" evidence="1">
    <location>
        <position position="232"/>
    </location>
    <ligand>
        <name>ATP</name>
        <dbReference type="ChEBI" id="CHEBI:30616"/>
    </ligand>
</feature>
<dbReference type="PANTHER" id="PTHR24348">
    <property type="entry name" value="SERINE/THREONINE-PROTEIN KINASE UNC-51-RELATED"/>
    <property type="match status" value="1"/>
</dbReference>
<dbReference type="Gene3D" id="3.30.200.20">
    <property type="entry name" value="Phosphorylase Kinase, domain 1"/>
    <property type="match status" value="1"/>
</dbReference>
<dbReference type="OrthoDB" id="10264738at2759"/>
<dbReference type="Proteomes" id="UP000000600">
    <property type="component" value="Unassembled WGS sequence"/>
</dbReference>
<name>A0ED78_PARTE</name>
<keyword evidence="1" id="KW-0067">ATP-binding</keyword>
<feature type="domain" description="Protein kinase" evidence="3">
    <location>
        <begin position="198"/>
        <end position="530"/>
    </location>
</feature>
<evidence type="ECO:0000256" key="1">
    <source>
        <dbReference type="PROSITE-ProRule" id="PRU10141"/>
    </source>
</evidence>
<feature type="region of interest" description="Disordered" evidence="2">
    <location>
        <begin position="80"/>
        <end position="129"/>
    </location>
</feature>
<dbReference type="GO" id="GO:0004713">
    <property type="term" value="F:protein tyrosine kinase activity"/>
    <property type="evidence" value="ECO:0000318"/>
    <property type="project" value="GO_Central"/>
</dbReference>
<dbReference type="InterPro" id="IPR000719">
    <property type="entry name" value="Prot_kinase_dom"/>
</dbReference>
<keyword evidence="5" id="KW-1185">Reference proteome</keyword>
<sequence>MKRSIKQQHQFQLKQLYCKQKLNIQTEVDDTRNSKLVRKLCYVQISLNYSPLNKVEHSVFSNRWKINKGLLSNKANRLMTQQQSDSETEFPNQPKIIQLSQRSQVQTKRSISNKRNNSIGDYNQSPKNQNRASLFTSQKQRSYSIQQQQQQQRQQQQSLFQSVGIKQNQANDPKSFIQQFELTIEEWDKFGNRFPFGFQREKLLGRGGFSLIWLAKEQKGGALCAIKQIPRKSKHETHFKELAFCTQFFNKGGQIKSQYQQNEGIKYLCKMLDYVIDPHDVFIMYEACGYSLGTQLYDFESLNNSYKLIPQKLSLLFKQFPVFLLKFIKRITQTIDLLVKTGWVHSDIKSENILISYGQQDVEYKIIDYGSSFKFVEVFDKFSMATPEYMSPEMLTFILRENQMSYDNQLIESLVNYDKSWVIDIWGLGCVVLEIISGLPLWMSYDTQVINYKGQKIMAQGLFAVTGRSFSKIVEKQIKILTNLEFVLREQNYSGIQVSPLLTQLLKGMLAINPKQRYSPQQILNLLQDI</sequence>
<dbReference type="RefSeq" id="XP_001460642.1">
    <property type="nucleotide sequence ID" value="XM_001460605.1"/>
</dbReference>
<dbReference type="SUPFAM" id="SSF56112">
    <property type="entry name" value="Protein kinase-like (PK-like)"/>
    <property type="match status" value="1"/>
</dbReference>
<dbReference type="InParanoid" id="A0ED78"/>
<organism evidence="4 5">
    <name type="scientific">Paramecium tetraurelia</name>
    <dbReference type="NCBI Taxonomy" id="5888"/>
    <lineage>
        <taxon>Eukaryota</taxon>
        <taxon>Sar</taxon>
        <taxon>Alveolata</taxon>
        <taxon>Ciliophora</taxon>
        <taxon>Intramacronucleata</taxon>
        <taxon>Oligohymenophorea</taxon>
        <taxon>Peniculida</taxon>
        <taxon>Parameciidae</taxon>
        <taxon>Paramecium</taxon>
    </lineage>
</organism>
<dbReference type="OMA" id="FSNRWKI"/>
<dbReference type="PROSITE" id="PS00107">
    <property type="entry name" value="PROTEIN_KINASE_ATP"/>
    <property type="match status" value="1"/>
</dbReference>
<evidence type="ECO:0000313" key="5">
    <source>
        <dbReference type="Proteomes" id="UP000000600"/>
    </source>
</evidence>
<accession>A0ED78</accession>
<dbReference type="Gene3D" id="1.10.510.10">
    <property type="entry name" value="Transferase(Phosphotransferase) domain 1"/>
    <property type="match status" value="1"/>
</dbReference>
<dbReference type="InterPro" id="IPR045269">
    <property type="entry name" value="Atg1-like"/>
</dbReference>
<feature type="compositionally biased region" description="Polar residues" evidence="2">
    <location>
        <begin position="80"/>
        <end position="91"/>
    </location>
</feature>
<dbReference type="KEGG" id="ptm:GSPATT00004114001"/>
<dbReference type="HOGENOM" id="CLU_039685_0_0_1"/>
<dbReference type="eggNOG" id="KOG0198">
    <property type="taxonomic scope" value="Eukaryota"/>
</dbReference>
<dbReference type="PANTHER" id="PTHR24348:SF68">
    <property type="entry name" value="SERINE_THREONINE-PROTEIN KINASE ATG1C"/>
    <property type="match status" value="1"/>
</dbReference>
<dbReference type="AlphaFoldDB" id="A0ED78"/>
<protein>
    <recommendedName>
        <fullName evidence="3">Protein kinase domain-containing protein</fullName>
    </recommendedName>
</protein>